<evidence type="ECO:0000256" key="6">
    <source>
        <dbReference type="ARBA" id="ARBA00022946"/>
    </source>
</evidence>
<evidence type="ECO:0000256" key="3">
    <source>
        <dbReference type="ARBA" id="ARBA00022630"/>
    </source>
</evidence>
<evidence type="ECO:0000256" key="5">
    <source>
        <dbReference type="ARBA" id="ARBA00022827"/>
    </source>
</evidence>
<evidence type="ECO:0000313" key="14">
    <source>
        <dbReference type="Proteomes" id="UP000523161"/>
    </source>
</evidence>
<keyword evidence="5" id="KW-0274">FAD</keyword>
<dbReference type="Proteomes" id="UP000523161">
    <property type="component" value="Unassembled WGS sequence"/>
</dbReference>
<dbReference type="PROSITE" id="PS51387">
    <property type="entry name" value="FAD_PCMH"/>
    <property type="match status" value="1"/>
</dbReference>
<evidence type="ECO:0000256" key="4">
    <source>
        <dbReference type="ARBA" id="ARBA00022723"/>
    </source>
</evidence>
<evidence type="ECO:0000256" key="7">
    <source>
        <dbReference type="ARBA" id="ARBA00023002"/>
    </source>
</evidence>
<keyword evidence="8" id="KW-0408">Iron</keyword>
<dbReference type="InterPro" id="IPR016169">
    <property type="entry name" value="FAD-bd_PCMH_sub2"/>
</dbReference>
<dbReference type="FunFam" id="3.30.70.2740:FF:000006">
    <property type="entry name" value="NAD-independent D-lactate dehydrogenase"/>
    <property type="match status" value="1"/>
</dbReference>
<dbReference type="GO" id="GO:0008720">
    <property type="term" value="F:D-lactate dehydrogenase (NAD+) activity"/>
    <property type="evidence" value="ECO:0007669"/>
    <property type="project" value="TreeGrafter"/>
</dbReference>
<accession>A0A7Y5ELX5</accession>
<proteinExistence type="inferred from homology"/>
<dbReference type="GO" id="GO:0004458">
    <property type="term" value="F:D-lactate dehydrogenase (cytochrome) activity"/>
    <property type="evidence" value="ECO:0007669"/>
    <property type="project" value="UniProtKB-EC"/>
</dbReference>
<evidence type="ECO:0000259" key="12">
    <source>
        <dbReference type="PROSITE" id="PS51387"/>
    </source>
</evidence>
<gene>
    <name evidence="13" type="ORF">HRH59_13925</name>
</gene>
<dbReference type="GO" id="GO:1903457">
    <property type="term" value="P:lactate catabolic process"/>
    <property type="evidence" value="ECO:0007669"/>
    <property type="project" value="TreeGrafter"/>
</dbReference>
<dbReference type="InterPro" id="IPR004113">
    <property type="entry name" value="FAD-bd_oxidored_4_C"/>
</dbReference>
<dbReference type="Gene3D" id="3.30.70.2190">
    <property type="match status" value="1"/>
</dbReference>
<dbReference type="GO" id="GO:0051536">
    <property type="term" value="F:iron-sulfur cluster binding"/>
    <property type="evidence" value="ECO:0007669"/>
    <property type="project" value="UniProtKB-KW"/>
</dbReference>
<name>A0A7Y5ELX5_9GAMM</name>
<feature type="domain" description="FAD-binding PCMH-type" evidence="12">
    <location>
        <begin position="35"/>
        <end position="263"/>
    </location>
</feature>
<keyword evidence="7" id="KW-0560">Oxidoreductase</keyword>
<keyword evidence="14" id="KW-1185">Reference proteome</keyword>
<evidence type="ECO:0000256" key="9">
    <source>
        <dbReference type="ARBA" id="ARBA00023014"/>
    </source>
</evidence>
<dbReference type="PANTHER" id="PTHR11748">
    <property type="entry name" value="D-LACTATE DEHYDROGENASE"/>
    <property type="match status" value="1"/>
</dbReference>
<organism evidence="13 14">
    <name type="scientific">Rheinheimera lutimaris</name>
    <dbReference type="NCBI Taxonomy" id="2740584"/>
    <lineage>
        <taxon>Bacteria</taxon>
        <taxon>Pseudomonadati</taxon>
        <taxon>Pseudomonadota</taxon>
        <taxon>Gammaproteobacteria</taxon>
        <taxon>Chromatiales</taxon>
        <taxon>Chromatiaceae</taxon>
        <taxon>Rheinheimera</taxon>
    </lineage>
</organism>
<dbReference type="RefSeq" id="WP_173501884.1">
    <property type="nucleotide sequence ID" value="NZ_JABSOD010000015.1"/>
</dbReference>
<protein>
    <recommendedName>
        <fullName evidence="10">D-lactate dehydrogenase (cytochrome)</fullName>
        <ecNumber evidence="10">1.1.2.4</ecNumber>
    </recommendedName>
</protein>
<dbReference type="Gene3D" id="1.10.45.10">
    <property type="entry name" value="Vanillyl-alcohol Oxidase, Chain A, domain 4"/>
    <property type="match status" value="1"/>
</dbReference>
<dbReference type="Gene3D" id="3.30.43.10">
    <property type="entry name" value="Uridine Diphospho-n-acetylenolpyruvylglucosamine Reductase, domain 2"/>
    <property type="match status" value="1"/>
</dbReference>
<dbReference type="PANTHER" id="PTHR11748:SF111">
    <property type="entry name" value="D-LACTATE DEHYDROGENASE, MITOCHONDRIAL-RELATED"/>
    <property type="match status" value="1"/>
</dbReference>
<dbReference type="InterPro" id="IPR016164">
    <property type="entry name" value="FAD-linked_Oxase-like_C"/>
</dbReference>
<dbReference type="SUPFAM" id="SSF46548">
    <property type="entry name" value="alpha-helical ferredoxin"/>
    <property type="match status" value="1"/>
</dbReference>
<keyword evidence="3" id="KW-0285">Flavoprotein</keyword>
<dbReference type="PROSITE" id="PS51379">
    <property type="entry name" value="4FE4S_FER_2"/>
    <property type="match status" value="2"/>
</dbReference>
<dbReference type="InterPro" id="IPR036318">
    <property type="entry name" value="FAD-bd_PCMH-like_sf"/>
</dbReference>
<sequence length="914" mass="99177">MPPQFIQAVKQLIPAERYFDDPIATLAYGTDASFYRLLPKLVLRVESEAEVVALLKLANAYQVALTFRAAGTSLSGQAVTDSVLLVLGENWQQREVRGLGEQIRLQPGVIGAAANSVLTKFQRKIGPDPASINSCKIGGIVANNASGMCCGTAHNTFNTLAAMRLVLFDGTVLDTEDPQSVAAFRQSHARLLAELELLGAQTRANSALSAKIRHKYRLKNTTGFSLNALTEFSDPIDILTHLMVGSEGCLGFISAVTYNTVPEYPHRATGLLVFPSVASCCLAVTQLKQQPVSAVELLDRRSLRSVQNKPGMPDWVKGLSDNACALLIETTAASGSLLQQQLARLRSSLQDFTLEQQVDFSTDPVVYNQLWAIRKGTFPAVGAVRKTGTTVIIEDVTFPVEQLAEGVSHLQQLFDKYYYTEAIIFGHALEGNLHFVFTQGFDDATQVARYDAFMQEVAQLVAVQFGGSLKAEHGTGRNMAPFVELEWGTDAYQLMWQIKKLLDPQHILNPDVVLSHNPQLHLQNLKPLPATNALVDKCIECGFCEPVCPSRKLTLTPRQRIVTQREISRLTASGDEPQRLAALQQSYQYQGNDSCAACGMCSTACPVGINTGDLTRQLRAVNNRPWQGVAAFIARHFSVAAGISRLGLAVGNVFGAVLPRWHKAMPTANYRSVVNQYAADKALTPLIYLASCSGRVMAPAANSKDKRSLQQVSASLLQKAGYQLIVPEGIDSQCCGMPFQSKGQFAAAELKQRELEQWLLKVTNNGAIAVFSDTSPCSLTLRGKLDPRLTIFDSVDFLHDKVLPKLQITPLAEPVALHITCSASQLGQAQKLQALLSACSNQVVVPQGISCCGFAGDKGFVLPQLNTSALSELKQQVSGCSQGVSTSRTCEIGLSQHSGIEYQHLVYLLDRAAG</sequence>
<dbReference type="SUPFAM" id="SSF55103">
    <property type="entry name" value="FAD-linked oxidases, C-terminal domain"/>
    <property type="match status" value="1"/>
</dbReference>
<dbReference type="Pfam" id="PF02913">
    <property type="entry name" value="FAD-oxidase_C"/>
    <property type="match status" value="1"/>
</dbReference>
<evidence type="ECO:0000256" key="8">
    <source>
        <dbReference type="ARBA" id="ARBA00023004"/>
    </source>
</evidence>
<evidence type="ECO:0000256" key="10">
    <source>
        <dbReference type="ARBA" id="ARBA00038897"/>
    </source>
</evidence>
<keyword evidence="9" id="KW-0411">Iron-sulfur</keyword>
<dbReference type="Gene3D" id="3.30.465.10">
    <property type="match status" value="1"/>
</dbReference>
<dbReference type="Pfam" id="PF01565">
    <property type="entry name" value="FAD_binding_4"/>
    <property type="match status" value="1"/>
</dbReference>
<evidence type="ECO:0000313" key="13">
    <source>
        <dbReference type="EMBL" id="NRQ43648.1"/>
    </source>
</evidence>
<reference evidence="13 14" key="1">
    <citation type="submission" date="2020-06" db="EMBL/GenBank/DDBJ databases">
        <title>Rheinheimera sp. nov., a marine bacterium isolated from coastal.</title>
        <authorList>
            <person name="Yu Q."/>
            <person name="Qi Y."/>
            <person name="Pu J."/>
        </authorList>
    </citation>
    <scope>NUCLEOTIDE SEQUENCE [LARGE SCALE GENOMIC DNA]</scope>
    <source>
        <strain evidence="13 14">YQF-2</strain>
    </source>
</reference>
<comment type="caution">
    <text evidence="13">The sequence shown here is derived from an EMBL/GenBank/DDBJ whole genome shotgun (WGS) entry which is preliminary data.</text>
</comment>
<evidence type="ECO:0000259" key="11">
    <source>
        <dbReference type="PROSITE" id="PS51379"/>
    </source>
</evidence>
<dbReference type="InterPro" id="IPR016166">
    <property type="entry name" value="FAD-bd_PCMH"/>
</dbReference>
<dbReference type="FunFam" id="1.10.45.10:FF:000001">
    <property type="entry name" value="D-lactate dehydrogenase mitochondrial"/>
    <property type="match status" value="1"/>
</dbReference>
<feature type="domain" description="4Fe-4S ferredoxin-type" evidence="11">
    <location>
        <begin position="527"/>
        <end position="558"/>
    </location>
</feature>
<dbReference type="Pfam" id="PF13183">
    <property type="entry name" value="Fer4_8"/>
    <property type="match status" value="1"/>
</dbReference>
<feature type="domain" description="4Fe-4S ferredoxin-type" evidence="11">
    <location>
        <begin position="585"/>
        <end position="615"/>
    </location>
</feature>
<dbReference type="InterPro" id="IPR017896">
    <property type="entry name" value="4Fe4S_Fe-S-bd"/>
</dbReference>
<dbReference type="SUPFAM" id="SSF56176">
    <property type="entry name" value="FAD-binding/transporter-associated domain-like"/>
    <property type="match status" value="1"/>
</dbReference>
<dbReference type="InterPro" id="IPR004017">
    <property type="entry name" value="Cys_rich_dom"/>
</dbReference>
<keyword evidence="4" id="KW-0479">Metal-binding</keyword>
<dbReference type="GO" id="GO:0071949">
    <property type="term" value="F:FAD binding"/>
    <property type="evidence" value="ECO:0007669"/>
    <property type="project" value="InterPro"/>
</dbReference>
<keyword evidence="6" id="KW-0809">Transit peptide</keyword>
<dbReference type="Pfam" id="PF02754">
    <property type="entry name" value="CCG"/>
    <property type="match status" value="1"/>
</dbReference>
<evidence type="ECO:0000256" key="1">
    <source>
        <dbReference type="ARBA" id="ARBA00001974"/>
    </source>
</evidence>
<dbReference type="AlphaFoldDB" id="A0A7Y5ELX5"/>
<comment type="similarity">
    <text evidence="2">Belongs to the FAD-binding oxidoreductase/transferase type 4 family.</text>
</comment>
<comment type="cofactor">
    <cofactor evidence="1">
        <name>FAD</name>
        <dbReference type="ChEBI" id="CHEBI:57692"/>
    </cofactor>
</comment>
<dbReference type="InterPro" id="IPR009051">
    <property type="entry name" value="Helical_ferredxn"/>
</dbReference>
<dbReference type="EC" id="1.1.2.4" evidence="10"/>
<dbReference type="InterPro" id="IPR016171">
    <property type="entry name" value="Vanillyl_alc_oxidase_C-sub2"/>
</dbReference>
<dbReference type="InterPro" id="IPR017900">
    <property type="entry name" value="4Fe4S_Fe_S_CS"/>
</dbReference>
<dbReference type="Gene3D" id="3.30.70.2740">
    <property type="match status" value="1"/>
</dbReference>
<dbReference type="Gene3D" id="1.10.1060.10">
    <property type="entry name" value="Alpha-helical ferredoxin"/>
    <property type="match status" value="1"/>
</dbReference>
<dbReference type="PROSITE" id="PS00198">
    <property type="entry name" value="4FE4S_FER_1"/>
    <property type="match status" value="2"/>
</dbReference>
<dbReference type="EMBL" id="JABSOD010000015">
    <property type="protein sequence ID" value="NRQ43648.1"/>
    <property type="molecule type" value="Genomic_DNA"/>
</dbReference>
<evidence type="ECO:0000256" key="2">
    <source>
        <dbReference type="ARBA" id="ARBA00008000"/>
    </source>
</evidence>
<dbReference type="InterPro" id="IPR016167">
    <property type="entry name" value="FAD-bd_PCMH_sub1"/>
</dbReference>
<dbReference type="InterPro" id="IPR006094">
    <property type="entry name" value="Oxid_FAD_bind_N"/>
</dbReference>
<dbReference type="GO" id="GO:0046872">
    <property type="term" value="F:metal ion binding"/>
    <property type="evidence" value="ECO:0007669"/>
    <property type="project" value="UniProtKB-KW"/>
</dbReference>